<dbReference type="AlphaFoldDB" id="A0A2B7WEL4"/>
<evidence type="ECO:0000313" key="1">
    <source>
        <dbReference type="EMBL" id="PGG94910.1"/>
    </source>
</evidence>
<protein>
    <recommendedName>
        <fullName evidence="3">JmjC domain-containing protein</fullName>
    </recommendedName>
</protein>
<dbReference type="OrthoDB" id="4206709at2759"/>
<accession>A0A2B7WEL4</accession>
<gene>
    <name evidence="1" type="ORF">AJ80_10098</name>
</gene>
<reference evidence="1 2" key="1">
    <citation type="submission" date="2017-10" db="EMBL/GenBank/DDBJ databases">
        <title>Comparative genomics in systemic dimorphic fungi from Ajellomycetaceae.</title>
        <authorList>
            <person name="Munoz J.F."/>
            <person name="Mcewen J.G."/>
            <person name="Clay O.K."/>
            <person name="Cuomo C.A."/>
        </authorList>
    </citation>
    <scope>NUCLEOTIDE SEQUENCE [LARGE SCALE GENOMIC DNA]</scope>
    <source>
        <strain evidence="1 2">UAMH7299</strain>
    </source>
</reference>
<comment type="caution">
    <text evidence="1">The sequence shown here is derived from an EMBL/GenBank/DDBJ whole genome shotgun (WGS) entry which is preliminary data.</text>
</comment>
<proteinExistence type="predicted"/>
<evidence type="ECO:0008006" key="3">
    <source>
        <dbReference type="Google" id="ProtNLM"/>
    </source>
</evidence>
<dbReference type="Proteomes" id="UP000224634">
    <property type="component" value="Unassembled WGS sequence"/>
</dbReference>
<evidence type="ECO:0000313" key="2">
    <source>
        <dbReference type="Proteomes" id="UP000224634"/>
    </source>
</evidence>
<dbReference type="EMBL" id="PDNA01000626">
    <property type="protein sequence ID" value="PGG94910.1"/>
    <property type="molecule type" value="Genomic_DNA"/>
</dbReference>
<dbReference type="STRING" id="1447883.A0A2B7WEL4"/>
<name>A0A2B7WEL4_POLH7</name>
<sequence length="151" mass="16979">MSHLAKEELNEWIGDPQGYTGGQWRYAILQPGQTIFFNSGTIYFLFSVSKGQCLVLGGHILQWSNVEQWLEVIIAQIRNPGILNKNARLIIAKYVDVVADLIRRKGISCIRDEGTAEKFLDNIKAFDRVFITEEGPTATPHVVVQNSEDGM</sequence>
<organism evidence="1 2">
    <name type="scientific">Polytolypa hystricis (strain UAMH7299)</name>
    <dbReference type="NCBI Taxonomy" id="1447883"/>
    <lineage>
        <taxon>Eukaryota</taxon>
        <taxon>Fungi</taxon>
        <taxon>Dikarya</taxon>
        <taxon>Ascomycota</taxon>
        <taxon>Pezizomycotina</taxon>
        <taxon>Eurotiomycetes</taxon>
        <taxon>Eurotiomycetidae</taxon>
        <taxon>Onygenales</taxon>
        <taxon>Onygenales incertae sedis</taxon>
        <taxon>Polytolypa</taxon>
    </lineage>
</organism>
<keyword evidence="2" id="KW-1185">Reference proteome</keyword>